<dbReference type="PROSITE" id="PS50059">
    <property type="entry name" value="FKBP_PPIASE"/>
    <property type="match status" value="1"/>
</dbReference>
<dbReference type="EMBL" id="FSRE01000002">
    <property type="protein sequence ID" value="SIN90535.1"/>
    <property type="molecule type" value="Genomic_DNA"/>
</dbReference>
<dbReference type="STRING" id="364032.SAMN05443662_0929"/>
<dbReference type="RefSeq" id="WP_074201212.1">
    <property type="nucleotide sequence ID" value="NZ_FSRE01000002.1"/>
</dbReference>
<dbReference type="GO" id="GO:0005737">
    <property type="term" value="C:cytoplasm"/>
    <property type="evidence" value="ECO:0007669"/>
    <property type="project" value="UniProtKB-SubCell"/>
</dbReference>
<evidence type="ECO:0000256" key="10">
    <source>
        <dbReference type="RuleBase" id="RU003915"/>
    </source>
</evidence>
<name>A0A1N6F5J5_9GAMM</name>
<evidence type="ECO:0000256" key="6">
    <source>
        <dbReference type="ARBA" id="ARBA00023186"/>
    </source>
</evidence>
<dbReference type="Pfam" id="PF00254">
    <property type="entry name" value="FKBP_C"/>
    <property type="match status" value="1"/>
</dbReference>
<dbReference type="Proteomes" id="UP000198461">
    <property type="component" value="Unassembled WGS sequence"/>
</dbReference>
<dbReference type="Gene3D" id="3.10.50.40">
    <property type="match status" value="1"/>
</dbReference>
<evidence type="ECO:0000256" key="4">
    <source>
        <dbReference type="ARBA" id="ARBA00022490"/>
    </source>
</evidence>
<gene>
    <name evidence="12" type="ORF">SAMN05443662_0929</name>
</gene>
<proteinExistence type="inferred from homology"/>
<dbReference type="InterPro" id="IPR001179">
    <property type="entry name" value="PPIase_FKBP_dom"/>
</dbReference>
<dbReference type="SUPFAM" id="SSF54534">
    <property type="entry name" value="FKBP-like"/>
    <property type="match status" value="1"/>
</dbReference>
<sequence length="142" mass="16024">MPRIRKGSYVKFHYELRDEKGKVIESTFGGEPLDYVHGEGQLIEGLEDYLEGEEPGFEGRVTLPPEKAYGEHRPELVVYAGPENFDDSVELKEGEVVETEDPDGNPVQFRIIEITDDKVYLDGNHPLAGKTLEFKVEVVEVS</sequence>
<keyword evidence="6" id="KW-0143">Chaperone</keyword>
<dbReference type="PANTHER" id="PTHR47861">
    <property type="entry name" value="FKBP-TYPE PEPTIDYL-PROLYL CIS-TRANS ISOMERASE SLYD"/>
    <property type="match status" value="1"/>
</dbReference>
<evidence type="ECO:0000313" key="12">
    <source>
        <dbReference type="EMBL" id="SIN90535.1"/>
    </source>
</evidence>
<keyword evidence="7 9" id="KW-0413">Isomerase</keyword>
<reference evidence="12 13" key="1">
    <citation type="submission" date="2016-11" db="EMBL/GenBank/DDBJ databases">
        <authorList>
            <person name="Jaros S."/>
            <person name="Januszkiewicz K."/>
            <person name="Wedrychowicz H."/>
        </authorList>
    </citation>
    <scope>NUCLEOTIDE SEQUENCE [LARGE SCALE GENOMIC DNA]</scope>
    <source>
        <strain evidence="12 13">DSM 17737</strain>
    </source>
</reference>
<keyword evidence="13" id="KW-1185">Reference proteome</keyword>
<comment type="subcellular location">
    <subcellularLocation>
        <location evidence="2">Cytoplasm</location>
    </subcellularLocation>
</comment>
<dbReference type="GO" id="GO:0042026">
    <property type="term" value="P:protein refolding"/>
    <property type="evidence" value="ECO:0007669"/>
    <property type="project" value="UniProtKB-ARBA"/>
</dbReference>
<evidence type="ECO:0000256" key="2">
    <source>
        <dbReference type="ARBA" id="ARBA00004496"/>
    </source>
</evidence>
<keyword evidence="4" id="KW-0963">Cytoplasm</keyword>
<keyword evidence="5 9" id="KW-0697">Rotamase</keyword>
<accession>A0A1N6F5J5</accession>
<organism evidence="12 13">
    <name type="scientific">Sulfurivirga caldicuralii</name>
    <dbReference type="NCBI Taxonomy" id="364032"/>
    <lineage>
        <taxon>Bacteria</taxon>
        <taxon>Pseudomonadati</taxon>
        <taxon>Pseudomonadota</taxon>
        <taxon>Gammaproteobacteria</taxon>
        <taxon>Thiotrichales</taxon>
        <taxon>Piscirickettsiaceae</taxon>
        <taxon>Sulfurivirga</taxon>
    </lineage>
</organism>
<dbReference type="GO" id="GO:0003755">
    <property type="term" value="F:peptidyl-prolyl cis-trans isomerase activity"/>
    <property type="evidence" value="ECO:0007669"/>
    <property type="project" value="UniProtKB-UniRule"/>
</dbReference>
<evidence type="ECO:0000256" key="3">
    <source>
        <dbReference type="ARBA" id="ARBA00006577"/>
    </source>
</evidence>
<dbReference type="AlphaFoldDB" id="A0A1N6F5J5"/>
<dbReference type="EC" id="5.2.1.8" evidence="10"/>
<evidence type="ECO:0000256" key="5">
    <source>
        <dbReference type="ARBA" id="ARBA00023110"/>
    </source>
</evidence>
<evidence type="ECO:0000256" key="8">
    <source>
        <dbReference type="ARBA" id="ARBA00037071"/>
    </source>
</evidence>
<protein>
    <recommendedName>
        <fullName evidence="10">Peptidyl-prolyl cis-trans isomerase</fullName>
        <ecNumber evidence="10">5.2.1.8</ecNumber>
    </recommendedName>
</protein>
<feature type="domain" description="PPIase FKBP-type" evidence="11">
    <location>
        <begin position="7"/>
        <end position="97"/>
    </location>
</feature>
<comment type="function">
    <text evidence="8">Also involved in hydrogenase metallocenter assembly, probably by participating in the nickel insertion step. This function in hydrogenase biosynthesis requires chaperone activity and the presence of the metal-binding domain, but not PPIase activity.</text>
</comment>
<evidence type="ECO:0000256" key="1">
    <source>
        <dbReference type="ARBA" id="ARBA00000971"/>
    </source>
</evidence>
<evidence type="ECO:0000259" key="11">
    <source>
        <dbReference type="PROSITE" id="PS50059"/>
    </source>
</evidence>
<dbReference type="PANTHER" id="PTHR47861:SF3">
    <property type="entry name" value="FKBP-TYPE PEPTIDYL-PROLYL CIS-TRANS ISOMERASE SLYD"/>
    <property type="match status" value="1"/>
</dbReference>
<comment type="similarity">
    <text evidence="3 10">Belongs to the FKBP-type PPIase family.</text>
</comment>
<dbReference type="InterPro" id="IPR046357">
    <property type="entry name" value="PPIase_dom_sf"/>
</dbReference>
<evidence type="ECO:0000313" key="13">
    <source>
        <dbReference type="Proteomes" id="UP000198461"/>
    </source>
</evidence>
<evidence type="ECO:0000256" key="9">
    <source>
        <dbReference type="PROSITE-ProRule" id="PRU00277"/>
    </source>
</evidence>
<dbReference type="OrthoDB" id="9808891at2"/>
<comment type="catalytic activity">
    <reaction evidence="1 9 10">
        <text>[protein]-peptidylproline (omega=180) = [protein]-peptidylproline (omega=0)</text>
        <dbReference type="Rhea" id="RHEA:16237"/>
        <dbReference type="Rhea" id="RHEA-COMP:10747"/>
        <dbReference type="Rhea" id="RHEA-COMP:10748"/>
        <dbReference type="ChEBI" id="CHEBI:83833"/>
        <dbReference type="ChEBI" id="CHEBI:83834"/>
        <dbReference type="EC" id="5.2.1.8"/>
    </reaction>
</comment>
<evidence type="ECO:0000256" key="7">
    <source>
        <dbReference type="ARBA" id="ARBA00023235"/>
    </source>
</evidence>